<protein>
    <submittedName>
        <fullName evidence="2">Uncharacterized protein</fullName>
    </submittedName>
</protein>
<dbReference type="InParanoid" id="E2B4V3"/>
<gene>
    <name evidence="2" type="ORF">EAI_01716</name>
</gene>
<evidence type="ECO:0000256" key="1">
    <source>
        <dbReference type="SAM" id="MobiDB-lite"/>
    </source>
</evidence>
<reference evidence="2 3" key="1">
    <citation type="journal article" date="2010" name="Science">
        <title>Genomic comparison of the ants Camponotus floridanus and Harpegnathos saltator.</title>
        <authorList>
            <person name="Bonasio R."/>
            <person name="Zhang G."/>
            <person name="Ye C."/>
            <person name="Mutti N.S."/>
            <person name="Fang X."/>
            <person name="Qin N."/>
            <person name="Donahue G."/>
            <person name="Yang P."/>
            <person name="Li Q."/>
            <person name="Li C."/>
            <person name="Zhang P."/>
            <person name="Huang Z."/>
            <person name="Berger S.L."/>
            <person name="Reinberg D."/>
            <person name="Wang J."/>
            <person name="Liebig J."/>
        </authorList>
    </citation>
    <scope>NUCLEOTIDE SEQUENCE [LARGE SCALE GENOMIC DNA]</scope>
    <source>
        <strain evidence="2 3">R22 G/1</strain>
    </source>
</reference>
<proteinExistence type="predicted"/>
<organism evidence="3">
    <name type="scientific">Harpegnathos saltator</name>
    <name type="common">Jerdon's jumping ant</name>
    <dbReference type="NCBI Taxonomy" id="610380"/>
    <lineage>
        <taxon>Eukaryota</taxon>
        <taxon>Metazoa</taxon>
        <taxon>Ecdysozoa</taxon>
        <taxon>Arthropoda</taxon>
        <taxon>Hexapoda</taxon>
        <taxon>Insecta</taxon>
        <taxon>Pterygota</taxon>
        <taxon>Neoptera</taxon>
        <taxon>Endopterygota</taxon>
        <taxon>Hymenoptera</taxon>
        <taxon>Apocrita</taxon>
        <taxon>Aculeata</taxon>
        <taxon>Formicoidea</taxon>
        <taxon>Formicidae</taxon>
        <taxon>Ponerinae</taxon>
        <taxon>Ponerini</taxon>
        <taxon>Harpegnathos</taxon>
    </lineage>
</organism>
<dbReference type="PANTHER" id="PTHR46585">
    <property type="entry name" value="INTEGRASE CORE DOMAIN CONTAINING PROTEIN"/>
    <property type="match status" value="1"/>
</dbReference>
<dbReference type="Proteomes" id="UP000008237">
    <property type="component" value="Unassembled WGS sequence"/>
</dbReference>
<accession>E2B4V3</accession>
<dbReference type="PANTHER" id="PTHR46585:SF1">
    <property type="entry name" value="CHROMO DOMAIN-CONTAINING PROTEIN"/>
    <property type="match status" value="1"/>
</dbReference>
<name>E2B4V3_HARSA</name>
<feature type="compositionally biased region" description="Basic and acidic residues" evidence="1">
    <location>
        <begin position="174"/>
        <end position="186"/>
    </location>
</feature>
<sequence length="323" mass="37755">MHDIEEASAEEVQHSRLHAKPFDIRFLLENYHVGSPGSCSSIGRDKANLRVRLDKEPVGSRSSELGSPGIGLRRRRNTGRTRTICSVCRRGNGWSADCGGSRDWGRSRALASVAYSVRDQDGSALIAGRQWISTPVGIPYRERTYWVAMGRRRNLGNGSSDWEMVRRRRRRRRREDMKEEKEETKREKKRVKKDGDEDVEVKAAVIERFKITLKERLWRYFTHKNTHHYIDVLQGIVHAYNHSRHSIIKMELASVTLENALIAREHMQQRYHHLDKFDRRNHSRGVTYKVGILVRVSRAKGVFEKGYEANWTEEIFRIHRILE</sequence>
<evidence type="ECO:0000313" key="2">
    <source>
        <dbReference type="EMBL" id="EFN89285.1"/>
    </source>
</evidence>
<evidence type="ECO:0000313" key="3">
    <source>
        <dbReference type="Proteomes" id="UP000008237"/>
    </source>
</evidence>
<dbReference type="AlphaFoldDB" id="E2B4V3"/>
<keyword evidence="3" id="KW-1185">Reference proteome</keyword>
<feature type="region of interest" description="Disordered" evidence="1">
    <location>
        <begin position="158"/>
        <end position="194"/>
    </location>
</feature>
<dbReference type="EMBL" id="GL445643">
    <property type="protein sequence ID" value="EFN89285.1"/>
    <property type="molecule type" value="Genomic_DNA"/>
</dbReference>
<dbReference type="OrthoDB" id="6408700at2759"/>